<accession>A0A4R3NTR3</accession>
<evidence type="ECO:0000313" key="2">
    <source>
        <dbReference type="Proteomes" id="UP000295097"/>
    </source>
</evidence>
<organism evidence="1 2">
    <name type="scientific">Martelella mediterranea</name>
    <dbReference type="NCBI Taxonomy" id="293089"/>
    <lineage>
        <taxon>Bacteria</taxon>
        <taxon>Pseudomonadati</taxon>
        <taxon>Pseudomonadota</taxon>
        <taxon>Alphaproteobacteria</taxon>
        <taxon>Hyphomicrobiales</taxon>
        <taxon>Aurantimonadaceae</taxon>
        <taxon>Martelella</taxon>
    </lineage>
</organism>
<gene>
    <name evidence="1" type="ORF">EDC90_1007167</name>
</gene>
<proteinExistence type="predicted"/>
<evidence type="ECO:0000313" key="1">
    <source>
        <dbReference type="EMBL" id="TCT41190.1"/>
    </source>
</evidence>
<reference evidence="1 2" key="1">
    <citation type="submission" date="2019-03" db="EMBL/GenBank/DDBJ databases">
        <title>Freshwater and sediment microbial communities from various areas in North America, analyzing microbe dynamics in response to fracking.</title>
        <authorList>
            <person name="Lamendella R."/>
        </authorList>
    </citation>
    <scope>NUCLEOTIDE SEQUENCE [LARGE SCALE GENOMIC DNA]</scope>
    <source>
        <strain evidence="1 2">175.2</strain>
    </source>
</reference>
<dbReference type="Proteomes" id="UP000295097">
    <property type="component" value="Unassembled WGS sequence"/>
</dbReference>
<name>A0A4R3NTR3_9HYPH</name>
<dbReference type="EMBL" id="SMAR01000007">
    <property type="protein sequence ID" value="TCT41190.1"/>
    <property type="molecule type" value="Genomic_DNA"/>
</dbReference>
<keyword evidence="2" id="KW-1185">Reference proteome</keyword>
<protein>
    <submittedName>
        <fullName evidence="1">Uncharacterized protein</fullName>
    </submittedName>
</protein>
<sequence>MLDDPAKALPPAYNPAVFEKLAGLADQVHQQFDIKLPRLALASQAGYLFDELLKRVSNVNDPEEVEAALPLLEFMLKKQLQDAAASPGAGKRGAS</sequence>
<comment type="caution">
    <text evidence="1">The sequence shown here is derived from an EMBL/GenBank/DDBJ whole genome shotgun (WGS) entry which is preliminary data.</text>
</comment>
<dbReference type="AlphaFoldDB" id="A0A4R3NTR3"/>
<dbReference type="RefSeq" id="WP_245510972.1">
    <property type="nucleotide sequence ID" value="NZ_SMAR01000007.1"/>
</dbReference>